<dbReference type="OrthoDB" id="6427291at2759"/>
<accession>A0A8X6R0S1</accession>
<evidence type="ECO:0000313" key="3">
    <source>
        <dbReference type="Proteomes" id="UP000887013"/>
    </source>
</evidence>
<evidence type="ECO:0000313" key="2">
    <source>
        <dbReference type="EMBL" id="GFU42122.1"/>
    </source>
</evidence>
<dbReference type="AlphaFoldDB" id="A0A8X6R0S1"/>
<keyword evidence="3" id="KW-1185">Reference proteome</keyword>
<organism evidence="2 3">
    <name type="scientific">Nephila pilipes</name>
    <name type="common">Giant wood spider</name>
    <name type="synonym">Nephila maculata</name>
    <dbReference type="NCBI Taxonomy" id="299642"/>
    <lineage>
        <taxon>Eukaryota</taxon>
        <taxon>Metazoa</taxon>
        <taxon>Ecdysozoa</taxon>
        <taxon>Arthropoda</taxon>
        <taxon>Chelicerata</taxon>
        <taxon>Arachnida</taxon>
        <taxon>Araneae</taxon>
        <taxon>Araneomorphae</taxon>
        <taxon>Entelegynae</taxon>
        <taxon>Araneoidea</taxon>
        <taxon>Nephilidae</taxon>
        <taxon>Nephila</taxon>
    </lineage>
</organism>
<dbReference type="EMBL" id="BMAW01132115">
    <property type="protein sequence ID" value="GFU42122.1"/>
    <property type="molecule type" value="Genomic_DNA"/>
</dbReference>
<protein>
    <submittedName>
        <fullName evidence="2">Uncharacterized protein</fullName>
    </submittedName>
</protein>
<dbReference type="Proteomes" id="UP000887013">
    <property type="component" value="Unassembled WGS sequence"/>
</dbReference>
<keyword evidence="1" id="KW-0812">Transmembrane</keyword>
<gene>
    <name evidence="2" type="primary">AVEN_269605_1</name>
    <name evidence="2" type="ORF">NPIL_351971</name>
</gene>
<comment type="caution">
    <text evidence="2">The sequence shown here is derived from an EMBL/GenBank/DDBJ whole genome shotgun (WGS) entry which is preliminary data.</text>
</comment>
<proteinExistence type="predicted"/>
<name>A0A8X6R0S1_NEPPI</name>
<sequence>MLKKNHSCYSRAKATLYFSNLAYSIMLLQAILIVSVISSSARTIESETDIFLDLINATSQRDPDGHREKRQLFGLNTDFNQVFSRAINNLQLLRNTFEAGRVLGLGISNVINATMETNNQPRTIQSALSLITRGARDAFFQYFRRMGIIQ</sequence>
<feature type="transmembrane region" description="Helical" evidence="1">
    <location>
        <begin position="21"/>
        <end position="41"/>
    </location>
</feature>
<keyword evidence="1" id="KW-0472">Membrane</keyword>
<keyword evidence="1" id="KW-1133">Transmembrane helix</keyword>
<evidence type="ECO:0000256" key="1">
    <source>
        <dbReference type="SAM" id="Phobius"/>
    </source>
</evidence>
<reference evidence="2" key="1">
    <citation type="submission" date="2020-08" db="EMBL/GenBank/DDBJ databases">
        <title>Multicomponent nature underlies the extraordinary mechanical properties of spider dragline silk.</title>
        <authorList>
            <person name="Kono N."/>
            <person name="Nakamura H."/>
            <person name="Mori M."/>
            <person name="Yoshida Y."/>
            <person name="Ohtoshi R."/>
            <person name="Malay A.D."/>
            <person name="Moran D.A.P."/>
            <person name="Tomita M."/>
            <person name="Numata K."/>
            <person name="Arakawa K."/>
        </authorList>
    </citation>
    <scope>NUCLEOTIDE SEQUENCE</scope>
</reference>